<evidence type="ECO:0000256" key="1">
    <source>
        <dbReference type="ARBA" id="ARBA00004162"/>
    </source>
</evidence>
<keyword evidence="7" id="KW-0597">Phosphoprotein</keyword>
<name>A0AAP0H0E1_9ASTR</name>
<evidence type="ECO:0000256" key="4">
    <source>
        <dbReference type="ARBA" id="ARBA00012513"/>
    </source>
</evidence>
<dbReference type="SUPFAM" id="SSF56112">
    <property type="entry name" value="Protein kinase-like (PK-like)"/>
    <property type="match status" value="1"/>
</dbReference>
<comment type="catalytic activity">
    <reaction evidence="21">
        <text>L-seryl-[protein] + ATP = O-phospho-L-seryl-[protein] + ADP + H(+)</text>
        <dbReference type="Rhea" id="RHEA:17989"/>
        <dbReference type="Rhea" id="RHEA-COMP:9863"/>
        <dbReference type="Rhea" id="RHEA-COMP:11604"/>
        <dbReference type="ChEBI" id="CHEBI:15378"/>
        <dbReference type="ChEBI" id="CHEBI:29999"/>
        <dbReference type="ChEBI" id="CHEBI:30616"/>
        <dbReference type="ChEBI" id="CHEBI:83421"/>
        <dbReference type="ChEBI" id="CHEBI:456216"/>
        <dbReference type="EC" id="2.7.11.1"/>
    </reaction>
</comment>
<keyword evidence="16 23" id="KW-1133">Transmembrane helix</keyword>
<dbReference type="GO" id="GO:0005886">
    <property type="term" value="C:plasma membrane"/>
    <property type="evidence" value="ECO:0007669"/>
    <property type="project" value="UniProtKB-SubCell"/>
</dbReference>
<evidence type="ECO:0000256" key="18">
    <source>
        <dbReference type="ARBA" id="ARBA00023170"/>
    </source>
</evidence>
<evidence type="ECO:0000256" key="8">
    <source>
        <dbReference type="ARBA" id="ARBA00022614"/>
    </source>
</evidence>
<evidence type="ECO:0000256" key="9">
    <source>
        <dbReference type="ARBA" id="ARBA00022679"/>
    </source>
</evidence>
<evidence type="ECO:0000256" key="22">
    <source>
        <dbReference type="PROSITE-ProRule" id="PRU10141"/>
    </source>
</evidence>
<evidence type="ECO:0000256" key="15">
    <source>
        <dbReference type="ARBA" id="ARBA00022840"/>
    </source>
</evidence>
<dbReference type="Gene3D" id="1.10.510.10">
    <property type="entry name" value="Transferase(Phosphotransferase) domain 1"/>
    <property type="match status" value="1"/>
</dbReference>
<dbReference type="Proteomes" id="UP001408789">
    <property type="component" value="Unassembled WGS sequence"/>
</dbReference>
<evidence type="ECO:0000259" key="25">
    <source>
        <dbReference type="PROSITE" id="PS50011"/>
    </source>
</evidence>
<keyword evidence="10 23" id="KW-0812">Transmembrane</keyword>
<dbReference type="EMBL" id="JBCNJP010000017">
    <property type="protein sequence ID" value="KAK9065370.1"/>
    <property type="molecule type" value="Genomic_DNA"/>
</dbReference>
<dbReference type="FunFam" id="3.80.10.10:FF:000288">
    <property type="entry name" value="LRR receptor-like serine/threonine-protein kinase EFR"/>
    <property type="match status" value="1"/>
</dbReference>
<comment type="caution">
    <text evidence="26">The sequence shown here is derived from an EMBL/GenBank/DDBJ whole genome shotgun (WGS) entry which is preliminary data.</text>
</comment>
<keyword evidence="19" id="KW-0325">Glycoprotein</keyword>
<dbReference type="FunFam" id="3.80.10.10:FF:000565">
    <property type="entry name" value="Leucine-rich repeat receptor-like kinase protein FLORAL ORGAN NUMBER1"/>
    <property type="match status" value="1"/>
</dbReference>
<keyword evidence="6" id="KW-0723">Serine/threonine-protein kinase</keyword>
<reference evidence="26 27" key="1">
    <citation type="submission" date="2024-04" db="EMBL/GenBank/DDBJ databases">
        <title>The reference genome of an endangered Asteraceae, Deinandra increscens subsp. villosa, native to the Central Coast of California.</title>
        <authorList>
            <person name="Guilliams M."/>
            <person name="Hasenstab-Lehman K."/>
            <person name="Meyer R."/>
            <person name="Mcevoy S."/>
        </authorList>
    </citation>
    <scope>NUCLEOTIDE SEQUENCE [LARGE SCALE GENOMIC DNA]</scope>
    <source>
        <tissue evidence="26">Leaf</tissue>
    </source>
</reference>
<dbReference type="InterPro" id="IPR003591">
    <property type="entry name" value="Leu-rich_rpt_typical-subtyp"/>
</dbReference>
<evidence type="ECO:0000256" key="20">
    <source>
        <dbReference type="ARBA" id="ARBA00047899"/>
    </source>
</evidence>
<keyword evidence="12" id="KW-0677">Repeat</keyword>
<proteinExistence type="inferred from homology"/>
<keyword evidence="14" id="KW-0418">Kinase</keyword>
<dbReference type="GO" id="GO:0004674">
    <property type="term" value="F:protein serine/threonine kinase activity"/>
    <property type="evidence" value="ECO:0007669"/>
    <property type="project" value="UniProtKB-KW"/>
</dbReference>
<keyword evidence="13 22" id="KW-0547">Nucleotide-binding</keyword>
<keyword evidence="11 24" id="KW-0732">Signal</keyword>
<dbReference type="GO" id="GO:0006952">
    <property type="term" value="P:defense response"/>
    <property type="evidence" value="ECO:0007669"/>
    <property type="project" value="UniProtKB-ARBA"/>
</dbReference>
<dbReference type="InterPro" id="IPR000719">
    <property type="entry name" value="Prot_kinase_dom"/>
</dbReference>
<dbReference type="InterPro" id="IPR051716">
    <property type="entry name" value="Plant_RL_S/T_kinase"/>
</dbReference>
<sequence>MNSKQRISSSSRIELLFYALLMFLSSSNSSSFDGANGNGNGNDTDHHALLKIKSMITQDPYGALTSWNNSLHFCEWSGVTCGKRHRRVISIALDSQGLQGSLSPHVGNLSFLRFLSLDNNSFQGAIPHELGLLSRLRILSLSKNKFKGVIPTNISGCSNLEGFKLSHNKLVGSIPREISFLTKLIFLSLDGNNLTHGIPPILGNITSIEEFSINNNPLGGSIPHSLRHWNKLKRISWRNCNLFGTIPHSLYNLSLLTHIWFPENKLNGSLPPSIRLPRLVSFRLWGNQLTGPLPPVISNFSRLTELDMAENKFSGKLTIDFARLRDIEWLSLDKNNFGSRKADEMNFIDSLNNSTKLEFLSLHDCKFQGVLPISIGNLSNKLYRLYLGWNQLHGKLPISLGNLVGLSLLSLRGNQFTGNIPSTIGNLQKLQFIDLRKNQLSGPIPDAIGNLSMLFYLNLYSNKLEGDIPSSLGNCHQLITLYLHDNKFSGKIPTKVLQLSSISIRLDLSQNNLFGSLPSEVGDLKMLNDLDLSYNNLSGTIPTSLGGCVGLSNLYLKGNLFQGMIPSSLSFLKGLVELDVSQNNLSGQIPRFLEGFPLEYLNLSYNDFEGEVPMINVFANASAFSVLGNSRLCGGIVELGLPKCNEISKHKNKFPLFAIVILIASVLFTITYLAYVLLKKKKRKSQPSLSSMGEQFMTVSYNQLLKATNGFSEASLIGNGGFSSVYKGILDGNFVAVKVLHLQIQGAQRSFMRECEAWRNIRHRNLLKIITSCSSVDFQGNDFKALVYEFIPNGSLHDWLHSSESTSRTRLNLLQIINILMDVAYALDYIHNNCLPNIIHGDLKPRNILLDNDMVAHVGDFGLVHFLGTSYAESSIGIKGTIGYVAPEYGLGNEMTSIADVYSFGIILLEMVTGKMPIDDMFSEGFSLHKYASMALPNHVMDVIDVNILEVYQGMSGFNREAKAKKIEECLALMVNIGVSCSVDFPSQRMDIKKVVHELRHILDTLQNIEV</sequence>
<keyword evidence="15 22" id="KW-0067">ATP-binding</keyword>
<keyword evidence="8" id="KW-0433">Leucine-rich repeat</keyword>
<dbReference type="FunFam" id="3.30.200.20:FF:000432">
    <property type="entry name" value="LRR receptor-like serine/threonine-protein kinase EFR"/>
    <property type="match status" value="1"/>
</dbReference>
<dbReference type="PROSITE" id="PS50011">
    <property type="entry name" value="PROTEIN_KINASE_DOM"/>
    <property type="match status" value="1"/>
</dbReference>
<dbReference type="InterPro" id="IPR055414">
    <property type="entry name" value="LRR_R13L4/SHOC2-like"/>
</dbReference>
<dbReference type="InterPro" id="IPR013210">
    <property type="entry name" value="LRR_N_plant-typ"/>
</dbReference>
<keyword evidence="18" id="KW-0675">Receptor</keyword>
<evidence type="ECO:0000256" key="23">
    <source>
        <dbReference type="SAM" id="Phobius"/>
    </source>
</evidence>
<dbReference type="InterPro" id="IPR011009">
    <property type="entry name" value="Kinase-like_dom_sf"/>
</dbReference>
<dbReference type="Gene3D" id="3.80.10.10">
    <property type="entry name" value="Ribonuclease Inhibitor"/>
    <property type="match status" value="3"/>
</dbReference>
<evidence type="ECO:0000256" key="13">
    <source>
        <dbReference type="ARBA" id="ARBA00022741"/>
    </source>
</evidence>
<feature type="signal peptide" evidence="24">
    <location>
        <begin position="1"/>
        <end position="29"/>
    </location>
</feature>
<dbReference type="Pfam" id="PF08263">
    <property type="entry name" value="LRRNT_2"/>
    <property type="match status" value="1"/>
</dbReference>
<dbReference type="Pfam" id="PF00560">
    <property type="entry name" value="LRR_1"/>
    <property type="match status" value="5"/>
</dbReference>
<evidence type="ECO:0000256" key="5">
    <source>
        <dbReference type="ARBA" id="ARBA00022475"/>
    </source>
</evidence>
<evidence type="ECO:0000256" key="2">
    <source>
        <dbReference type="ARBA" id="ARBA00004479"/>
    </source>
</evidence>
<dbReference type="InterPro" id="IPR017441">
    <property type="entry name" value="Protein_kinase_ATP_BS"/>
</dbReference>
<dbReference type="SUPFAM" id="SSF52058">
    <property type="entry name" value="L domain-like"/>
    <property type="match status" value="2"/>
</dbReference>
<evidence type="ECO:0000256" key="6">
    <source>
        <dbReference type="ARBA" id="ARBA00022527"/>
    </source>
</evidence>
<comment type="subcellular location">
    <subcellularLocation>
        <location evidence="1">Cell membrane</location>
        <topology evidence="1">Single-pass membrane protein</topology>
    </subcellularLocation>
    <subcellularLocation>
        <location evidence="2">Membrane</location>
        <topology evidence="2">Single-pass type I membrane protein</topology>
    </subcellularLocation>
</comment>
<evidence type="ECO:0000256" key="16">
    <source>
        <dbReference type="ARBA" id="ARBA00022989"/>
    </source>
</evidence>
<dbReference type="PROSITE" id="PS00107">
    <property type="entry name" value="PROTEIN_KINASE_ATP"/>
    <property type="match status" value="1"/>
</dbReference>
<dbReference type="InterPro" id="IPR001611">
    <property type="entry name" value="Leu-rich_rpt"/>
</dbReference>
<evidence type="ECO:0000313" key="27">
    <source>
        <dbReference type="Proteomes" id="UP001408789"/>
    </source>
</evidence>
<dbReference type="Gene3D" id="3.30.200.20">
    <property type="entry name" value="Phosphorylase Kinase, domain 1"/>
    <property type="match status" value="1"/>
</dbReference>
<evidence type="ECO:0000256" key="21">
    <source>
        <dbReference type="ARBA" id="ARBA00048679"/>
    </source>
</evidence>
<evidence type="ECO:0000256" key="17">
    <source>
        <dbReference type="ARBA" id="ARBA00023136"/>
    </source>
</evidence>
<evidence type="ECO:0000256" key="24">
    <source>
        <dbReference type="SAM" id="SignalP"/>
    </source>
</evidence>
<dbReference type="FunFam" id="1.10.510.10:FF:000358">
    <property type="entry name" value="Putative leucine-rich repeat receptor-like serine/threonine-protein kinase"/>
    <property type="match status" value="1"/>
</dbReference>
<keyword evidence="27" id="KW-1185">Reference proteome</keyword>
<feature type="domain" description="Protein kinase" evidence="25">
    <location>
        <begin position="711"/>
        <end position="1000"/>
    </location>
</feature>
<dbReference type="Pfam" id="PF23598">
    <property type="entry name" value="LRR_14"/>
    <property type="match status" value="1"/>
</dbReference>
<dbReference type="SMART" id="SM00369">
    <property type="entry name" value="LRR_TYP"/>
    <property type="match status" value="7"/>
</dbReference>
<gene>
    <name evidence="26" type="ORF">SSX86_016753</name>
</gene>
<dbReference type="AlphaFoldDB" id="A0AAP0H0E1"/>
<accession>A0AAP0H0E1</accession>
<comment type="catalytic activity">
    <reaction evidence="20">
        <text>L-threonyl-[protein] + ATP = O-phospho-L-threonyl-[protein] + ADP + H(+)</text>
        <dbReference type="Rhea" id="RHEA:46608"/>
        <dbReference type="Rhea" id="RHEA-COMP:11060"/>
        <dbReference type="Rhea" id="RHEA-COMP:11605"/>
        <dbReference type="ChEBI" id="CHEBI:15378"/>
        <dbReference type="ChEBI" id="CHEBI:30013"/>
        <dbReference type="ChEBI" id="CHEBI:30616"/>
        <dbReference type="ChEBI" id="CHEBI:61977"/>
        <dbReference type="ChEBI" id="CHEBI:456216"/>
        <dbReference type="EC" id="2.7.11.1"/>
    </reaction>
</comment>
<dbReference type="PANTHER" id="PTHR48053:SF37">
    <property type="entry name" value="LEUCINE-RICH REPEAT PROTEIN KINASE FAMILY PROTEIN"/>
    <property type="match status" value="1"/>
</dbReference>
<dbReference type="GO" id="GO:0005524">
    <property type="term" value="F:ATP binding"/>
    <property type="evidence" value="ECO:0007669"/>
    <property type="project" value="UniProtKB-UniRule"/>
</dbReference>
<dbReference type="FunFam" id="3.80.10.10:FF:000383">
    <property type="entry name" value="Leucine-rich repeat receptor protein kinase EMS1"/>
    <property type="match status" value="1"/>
</dbReference>
<evidence type="ECO:0000256" key="19">
    <source>
        <dbReference type="ARBA" id="ARBA00023180"/>
    </source>
</evidence>
<dbReference type="EC" id="2.7.11.1" evidence="4"/>
<dbReference type="InterPro" id="IPR008271">
    <property type="entry name" value="Ser/Thr_kinase_AS"/>
</dbReference>
<evidence type="ECO:0000256" key="12">
    <source>
        <dbReference type="ARBA" id="ARBA00022737"/>
    </source>
</evidence>
<dbReference type="PANTHER" id="PTHR48053">
    <property type="entry name" value="LEUCINE RICH REPEAT FAMILY PROTEIN, EXPRESSED"/>
    <property type="match status" value="1"/>
</dbReference>
<comment type="similarity">
    <text evidence="3">Belongs to the protein kinase superfamily. Ser/Thr protein kinase family.</text>
</comment>
<evidence type="ECO:0000256" key="10">
    <source>
        <dbReference type="ARBA" id="ARBA00022692"/>
    </source>
</evidence>
<feature type="chain" id="PRO_5042931341" description="non-specific serine/threonine protein kinase" evidence="24">
    <location>
        <begin position="30"/>
        <end position="1011"/>
    </location>
</feature>
<organism evidence="26 27">
    <name type="scientific">Deinandra increscens subsp. villosa</name>
    <dbReference type="NCBI Taxonomy" id="3103831"/>
    <lineage>
        <taxon>Eukaryota</taxon>
        <taxon>Viridiplantae</taxon>
        <taxon>Streptophyta</taxon>
        <taxon>Embryophyta</taxon>
        <taxon>Tracheophyta</taxon>
        <taxon>Spermatophyta</taxon>
        <taxon>Magnoliopsida</taxon>
        <taxon>eudicotyledons</taxon>
        <taxon>Gunneridae</taxon>
        <taxon>Pentapetalae</taxon>
        <taxon>asterids</taxon>
        <taxon>campanulids</taxon>
        <taxon>Asterales</taxon>
        <taxon>Asteraceae</taxon>
        <taxon>Asteroideae</taxon>
        <taxon>Heliantheae alliance</taxon>
        <taxon>Madieae</taxon>
        <taxon>Madiinae</taxon>
        <taxon>Deinandra</taxon>
    </lineage>
</organism>
<evidence type="ECO:0000256" key="14">
    <source>
        <dbReference type="ARBA" id="ARBA00022777"/>
    </source>
</evidence>
<keyword evidence="5" id="KW-1003">Cell membrane</keyword>
<keyword evidence="17 23" id="KW-0472">Membrane</keyword>
<dbReference type="PROSITE" id="PS00108">
    <property type="entry name" value="PROTEIN_KINASE_ST"/>
    <property type="match status" value="1"/>
</dbReference>
<keyword evidence="9" id="KW-0808">Transferase</keyword>
<dbReference type="Pfam" id="PF00069">
    <property type="entry name" value="Pkinase"/>
    <property type="match status" value="1"/>
</dbReference>
<evidence type="ECO:0000256" key="3">
    <source>
        <dbReference type="ARBA" id="ARBA00008684"/>
    </source>
</evidence>
<dbReference type="InterPro" id="IPR032675">
    <property type="entry name" value="LRR_dom_sf"/>
</dbReference>
<dbReference type="SMART" id="SM00220">
    <property type="entry name" value="S_TKc"/>
    <property type="match status" value="1"/>
</dbReference>
<evidence type="ECO:0000313" key="26">
    <source>
        <dbReference type="EMBL" id="KAK9065370.1"/>
    </source>
</evidence>
<feature type="binding site" evidence="22">
    <location>
        <position position="738"/>
    </location>
    <ligand>
        <name>ATP</name>
        <dbReference type="ChEBI" id="CHEBI:30616"/>
    </ligand>
</feature>
<feature type="transmembrane region" description="Helical" evidence="23">
    <location>
        <begin position="654"/>
        <end position="678"/>
    </location>
</feature>
<evidence type="ECO:0000256" key="11">
    <source>
        <dbReference type="ARBA" id="ARBA00022729"/>
    </source>
</evidence>
<dbReference type="GO" id="GO:0051707">
    <property type="term" value="P:response to other organism"/>
    <property type="evidence" value="ECO:0007669"/>
    <property type="project" value="UniProtKB-ARBA"/>
</dbReference>
<evidence type="ECO:0000256" key="7">
    <source>
        <dbReference type="ARBA" id="ARBA00022553"/>
    </source>
</evidence>
<protein>
    <recommendedName>
        <fullName evidence="4">non-specific serine/threonine protein kinase</fullName>
        <ecNumber evidence="4">2.7.11.1</ecNumber>
    </recommendedName>
</protein>